<reference evidence="2 3" key="1">
    <citation type="journal article" date="2012" name="BMC Genomics">
        <title>Tools to kill: Genome of one of the most destructive plant pathogenic fungi Macrophomina phaseolina.</title>
        <authorList>
            <person name="Islam M.S."/>
            <person name="Haque M.S."/>
            <person name="Islam M.M."/>
            <person name="Emdad E.M."/>
            <person name="Halim A."/>
            <person name="Hossen Q.M.M."/>
            <person name="Hossain M.Z."/>
            <person name="Ahmed B."/>
            <person name="Rahim S."/>
            <person name="Rahman M.S."/>
            <person name="Alam M.M."/>
            <person name="Hou S."/>
            <person name="Wan X."/>
            <person name="Saito J.A."/>
            <person name="Alam M."/>
        </authorList>
    </citation>
    <scope>NUCLEOTIDE SEQUENCE [LARGE SCALE GENOMIC DNA]</scope>
    <source>
        <strain evidence="2 3">MS6</strain>
    </source>
</reference>
<name>K2S9W1_MACPH</name>
<gene>
    <name evidence="2" type="ORF">MPH_09146</name>
</gene>
<dbReference type="InParanoid" id="K2S9W1"/>
<dbReference type="OrthoDB" id="3807403at2759"/>
<sequence length="258" mass="28457">MMKISAMLLGLQAALAASRAMAVSPGHQEIQVTSDQGHRVVKRIASSDANWCVGKVHASEGDFKPESAVCNWALDRSYSVYCVQQGVRNPKAYWIQAFCDPGFLCQQHEEARLWNGLKGFDVECRPSKTLVKWAIGTRETGHAQSKYCSPKIQYTTKGGRTAVWEFFAQYFGITGQATQINDAEILWNGKSIQEQIDVNHVGTRHTLKSGDLIQYCGTRGSDALIEGYATAKVVSFLNEAGQEVQPDEHPEVTATIVD</sequence>
<dbReference type="HOGENOM" id="CLU_1077965_0_0_1"/>
<keyword evidence="1" id="KW-0732">Signal</keyword>
<proteinExistence type="predicted"/>
<accession>K2S9W1</accession>
<feature type="chain" id="PRO_5003864710" evidence="1">
    <location>
        <begin position="17"/>
        <end position="258"/>
    </location>
</feature>
<evidence type="ECO:0000313" key="2">
    <source>
        <dbReference type="EMBL" id="EKG13680.1"/>
    </source>
</evidence>
<dbReference type="Proteomes" id="UP000007129">
    <property type="component" value="Unassembled WGS sequence"/>
</dbReference>
<dbReference type="VEuPathDB" id="FungiDB:MPH_09146"/>
<evidence type="ECO:0000256" key="1">
    <source>
        <dbReference type="SAM" id="SignalP"/>
    </source>
</evidence>
<organism evidence="2 3">
    <name type="scientific">Macrophomina phaseolina (strain MS6)</name>
    <name type="common">Charcoal rot fungus</name>
    <dbReference type="NCBI Taxonomy" id="1126212"/>
    <lineage>
        <taxon>Eukaryota</taxon>
        <taxon>Fungi</taxon>
        <taxon>Dikarya</taxon>
        <taxon>Ascomycota</taxon>
        <taxon>Pezizomycotina</taxon>
        <taxon>Dothideomycetes</taxon>
        <taxon>Dothideomycetes incertae sedis</taxon>
        <taxon>Botryosphaeriales</taxon>
        <taxon>Botryosphaeriaceae</taxon>
        <taxon>Macrophomina</taxon>
    </lineage>
</organism>
<dbReference type="AlphaFoldDB" id="K2S9W1"/>
<protein>
    <submittedName>
        <fullName evidence="2">Uncharacterized protein</fullName>
    </submittedName>
</protein>
<feature type="signal peptide" evidence="1">
    <location>
        <begin position="1"/>
        <end position="16"/>
    </location>
</feature>
<evidence type="ECO:0000313" key="3">
    <source>
        <dbReference type="Proteomes" id="UP000007129"/>
    </source>
</evidence>
<comment type="caution">
    <text evidence="2">The sequence shown here is derived from an EMBL/GenBank/DDBJ whole genome shotgun (WGS) entry which is preliminary data.</text>
</comment>
<dbReference type="EMBL" id="AHHD01000387">
    <property type="protein sequence ID" value="EKG13680.1"/>
    <property type="molecule type" value="Genomic_DNA"/>
</dbReference>